<comment type="caution">
    <text evidence="4">The sequence shown here is derived from an EMBL/GenBank/DDBJ whole genome shotgun (WGS) entry which is preliminary data.</text>
</comment>
<dbReference type="EMBL" id="MFZT01000022">
    <property type="protein sequence ID" value="OGK31304.1"/>
    <property type="molecule type" value="Genomic_DNA"/>
</dbReference>
<dbReference type="AlphaFoldDB" id="A0A1F7HJU9"/>
<dbReference type="Pfam" id="PF01197">
    <property type="entry name" value="Ribosomal_L31"/>
    <property type="match status" value="1"/>
</dbReference>
<dbReference type="PANTHER" id="PTHR33280:SF1">
    <property type="entry name" value="LARGE RIBOSOMAL SUBUNIT PROTEIN BL31C"/>
    <property type="match status" value="1"/>
</dbReference>
<dbReference type="InterPro" id="IPR034704">
    <property type="entry name" value="Ribosomal_bL28/bL31-like_sf"/>
</dbReference>
<protein>
    <recommendedName>
        <fullName evidence="3">50S ribosomal protein L31</fullName>
    </recommendedName>
</protein>
<evidence type="ECO:0000256" key="1">
    <source>
        <dbReference type="ARBA" id="ARBA00022980"/>
    </source>
</evidence>
<dbReference type="GO" id="GO:1990904">
    <property type="term" value="C:ribonucleoprotein complex"/>
    <property type="evidence" value="ECO:0007669"/>
    <property type="project" value="UniProtKB-KW"/>
</dbReference>
<evidence type="ECO:0000313" key="4">
    <source>
        <dbReference type="EMBL" id="OGK31304.1"/>
    </source>
</evidence>
<dbReference type="GO" id="GO:0006412">
    <property type="term" value="P:translation"/>
    <property type="evidence" value="ECO:0007669"/>
    <property type="project" value="InterPro"/>
</dbReference>
<dbReference type="PANTHER" id="PTHR33280">
    <property type="entry name" value="50S RIBOSOMAL PROTEIN L31, CHLOROPLASTIC"/>
    <property type="match status" value="1"/>
</dbReference>
<dbReference type="GO" id="GO:0005840">
    <property type="term" value="C:ribosome"/>
    <property type="evidence" value="ECO:0007669"/>
    <property type="project" value="UniProtKB-KW"/>
</dbReference>
<evidence type="ECO:0000256" key="2">
    <source>
        <dbReference type="ARBA" id="ARBA00023274"/>
    </source>
</evidence>
<gene>
    <name evidence="4" type="ORF">A3D08_00460</name>
</gene>
<sequence>MKKNIHPQTYPVVFIDGEHRIVSRSTQKSERTIDIDGVPHYVINIEISSFTHPLYTGEKRFVDTQGQVNKFQTKQKYADELRQKLVERKKKREEKKQIAAKTLKDLLGNI</sequence>
<organism evidence="4 5">
    <name type="scientific">Candidatus Roizmanbacteria bacterium RIFCSPHIGHO2_02_FULL_43_11</name>
    <dbReference type="NCBI Taxonomy" id="1802043"/>
    <lineage>
        <taxon>Bacteria</taxon>
        <taxon>Candidatus Roizmaniibacteriota</taxon>
    </lineage>
</organism>
<dbReference type="Gene3D" id="4.10.830.30">
    <property type="entry name" value="Ribosomal protein L31"/>
    <property type="match status" value="1"/>
</dbReference>
<dbReference type="SUPFAM" id="SSF143800">
    <property type="entry name" value="L28p-like"/>
    <property type="match status" value="1"/>
</dbReference>
<keyword evidence="2 3" id="KW-0687">Ribonucleoprotein</keyword>
<dbReference type="PRINTS" id="PR01249">
    <property type="entry name" value="RIBOSOMALL31"/>
</dbReference>
<evidence type="ECO:0000256" key="3">
    <source>
        <dbReference type="RuleBase" id="RU000564"/>
    </source>
</evidence>
<dbReference type="Proteomes" id="UP000178098">
    <property type="component" value="Unassembled WGS sequence"/>
</dbReference>
<dbReference type="NCBIfam" id="TIGR00105">
    <property type="entry name" value="L31"/>
    <property type="match status" value="1"/>
</dbReference>
<dbReference type="GO" id="GO:0003735">
    <property type="term" value="F:structural constituent of ribosome"/>
    <property type="evidence" value="ECO:0007669"/>
    <property type="project" value="InterPro"/>
</dbReference>
<dbReference type="InterPro" id="IPR042105">
    <property type="entry name" value="Ribosomal_bL31_sf"/>
</dbReference>
<proteinExistence type="inferred from homology"/>
<dbReference type="InterPro" id="IPR002150">
    <property type="entry name" value="Ribosomal_bL31"/>
</dbReference>
<accession>A0A1F7HJU9</accession>
<reference evidence="4 5" key="1">
    <citation type="journal article" date="2016" name="Nat. Commun.">
        <title>Thousands of microbial genomes shed light on interconnected biogeochemical processes in an aquifer system.</title>
        <authorList>
            <person name="Anantharaman K."/>
            <person name="Brown C.T."/>
            <person name="Hug L.A."/>
            <person name="Sharon I."/>
            <person name="Castelle C.J."/>
            <person name="Probst A.J."/>
            <person name="Thomas B.C."/>
            <person name="Singh A."/>
            <person name="Wilkins M.J."/>
            <person name="Karaoz U."/>
            <person name="Brodie E.L."/>
            <person name="Williams K.H."/>
            <person name="Hubbard S.S."/>
            <person name="Banfield J.F."/>
        </authorList>
    </citation>
    <scope>NUCLEOTIDE SEQUENCE [LARGE SCALE GENOMIC DNA]</scope>
</reference>
<name>A0A1F7HJU9_9BACT</name>
<evidence type="ECO:0000313" key="5">
    <source>
        <dbReference type="Proteomes" id="UP000178098"/>
    </source>
</evidence>
<comment type="similarity">
    <text evidence="3">Belongs to the bacterial ribosomal protein bL31 family.</text>
</comment>
<keyword evidence="1 3" id="KW-0689">Ribosomal protein</keyword>